<evidence type="ECO:0000313" key="3">
    <source>
        <dbReference type="Proteomes" id="UP000178444"/>
    </source>
</evidence>
<sequence>MISDFIRSCIIAPETQQEFHDLLKEMGETNTEAKKTIVSAKKTLDKVGPETRTILVAAGFGLAVAGAMLGVAISEKK</sequence>
<gene>
    <name evidence="2" type="ORF">A2941_00350</name>
</gene>
<keyword evidence="1" id="KW-1133">Transmembrane helix</keyword>
<reference evidence="2 3" key="1">
    <citation type="journal article" date="2016" name="Nat. Commun.">
        <title>Thousands of microbial genomes shed light on interconnected biogeochemical processes in an aquifer system.</title>
        <authorList>
            <person name="Anantharaman K."/>
            <person name="Brown C.T."/>
            <person name="Hug L.A."/>
            <person name="Sharon I."/>
            <person name="Castelle C.J."/>
            <person name="Probst A.J."/>
            <person name="Thomas B.C."/>
            <person name="Singh A."/>
            <person name="Wilkins M.J."/>
            <person name="Karaoz U."/>
            <person name="Brodie E.L."/>
            <person name="Williams K.H."/>
            <person name="Hubbard S.S."/>
            <person name="Banfield J.F."/>
        </authorList>
    </citation>
    <scope>NUCLEOTIDE SEQUENCE [LARGE SCALE GENOMIC DNA]</scope>
</reference>
<name>A0A1F8GPF1_9BACT</name>
<dbReference type="EMBL" id="MGKO01000013">
    <property type="protein sequence ID" value="OGN27295.1"/>
    <property type="molecule type" value="Genomic_DNA"/>
</dbReference>
<dbReference type="AlphaFoldDB" id="A0A1F8GPF1"/>
<protein>
    <submittedName>
        <fullName evidence="2">Uncharacterized protein</fullName>
    </submittedName>
</protein>
<keyword evidence="1" id="KW-0812">Transmembrane</keyword>
<dbReference type="Proteomes" id="UP000178444">
    <property type="component" value="Unassembled WGS sequence"/>
</dbReference>
<proteinExistence type="predicted"/>
<organism evidence="2 3">
    <name type="scientific">Candidatus Yanofskybacteria bacterium RIFCSPLOWO2_01_FULL_49_17</name>
    <dbReference type="NCBI Taxonomy" id="1802700"/>
    <lineage>
        <taxon>Bacteria</taxon>
        <taxon>Candidatus Yanofskyibacteriota</taxon>
    </lineage>
</organism>
<evidence type="ECO:0000256" key="1">
    <source>
        <dbReference type="SAM" id="Phobius"/>
    </source>
</evidence>
<accession>A0A1F8GPF1</accession>
<feature type="transmembrane region" description="Helical" evidence="1">
    <location>
        <begin position="54"/>
        <end position="73"/>
    </location>
</feature>
<comment type="caution">
    <text evidence="2">The sequence shown here is derived from an EMBL/GenBank/DDBJ whole genome shotgun (WGS) entry which is preliminary data.</text>
</comment>
<keyword evidence="1" id="KW-0472">Membrane</keyword>
<evidence type="ECO:0000313" key="2">
    <source>
        <dbReference type="EMBL" id="OGN27295.1"/>
    </source>
</evidence>